<organism evidence="1 2">
    <name type="scientific">Ramazzottius varieornatus</name>
    <name type="common">Water bear</name>
    <name type="synonym">Tardigrade</name>
    <dbReference type="NCBI Taxonomy" id="947166"/>
    <lineage>
        <taxon>Eukaryota</taxon>
        <taxon>Metazoa</taxon>
        <taxon>Ecdysozoa</taxon>
        <taxon>Tardigrada</taxon>
        <taxon>Eutardigrada</taxon>
        <taxon>Parachela</taxon>
        <taxon>Hypsibioidea</taxon>
        <taxon>Ramazzottiidae</taxon>
        <taxon>Ramazzottius</taxon>
    </lineage>
</organism>
<reference evidence="1 2" key="1">
    <citation type="journal article" date="2016" name="Nat. Commun.">
        <title>Extremotolerant tardigrade genome and improved radiotolerance of human cultured cells by tardigrade-unique protein.</title>
        <authorList>
            <person name="Hashimoto T."/>
            <person name="Horikawa D.D."/>
            <person name="Saito Y."/>
            <person name="Kuwahara H."/>
            <person name="Kozuka-Hata H."/>
            <person name="Shin-I T."/>
            <person name="Minakuchi Y."/>
            <person name="Ohishi K."/>
            <person name="Motoyama A."/>
            <person name="Aizu T."/>
            <person name="Enomoto A."/>
            <person name="Kondo K."/>
            <person name="Tanaka S."/>
            <person name="Hara Y."/>
            <person name="Koshikawa S."/>
            <person name="Sagara H."/>
            <person name="Miura T."/>
            <person name="Yokobori S."/>
            <person name="Miyagawa K."/>
            <person name="Suzuki Y."/>
            <person name="Kubo T."/>
            <person name="Oyama M."/>
            <person name="Kohara Y."/>
            <person name="Fujiyama A."/>
            <person name="Arakawa K."/>
            <person name="Katayama T."/>
            <person name="Toyoda A."/>
            <person name="Kunieda T."/>
        </authorList>
    </citation>
    <scope>NUCLEOTIDE SEQUENCE [LARGE SCALE GENOMIC DNA]</scope>
    <source>
        <strain evidence="1 2">YOKOZUNA-1</strain>
    </source>
</reference>
<evidence type="ECO:0000313" key="2">
    <source>
        <dbReference type="Proteomes" id="UP000186922"/>
    </source>
</evidence>
<dbReference type="Proteomes" id="UP000186922">
    <property type="component" value="Unassembled WGS sequence"/>
</dbReference>
<keyword evidence="2" id="KW-1185">Reference proteome</keyword>
<proteinExistence type="predicted"/>
<accession>A0A1D1UYN3</accession>
<comment type="caution">
    <text evidence="1">The sequence shown here is derived from an EMBL/GenBank/DDBJ whole genome shotgun (WGS) entry which is preliminary data.</text>
</comment>
<dbReference type="AlphaFoldDB" id="A0A1D1UYN3"/>
<sequence length="37" mass="4502">MDNKMKVDREIKDAELRTKLVIAKMEIAEREKDREIR</sequence>
<gene>
    <name evidence="1" type="primary">RvY_06457-1</name>
    <name evidence="1" type="synonym">RvY_06457.1</name>
    <name evidence="1" type="ORF">RvY_06457</name>
</gene>
<dbReference type="EMBL" id="BDGG01000003">
    <property type="protein sequence ID" value="GAU94734.1"/>
    <property type="molecule type" value="Genomic_DNA"/>
</dbReference>
<protein>
    <submittedName>
        <fullName evidence="1">Uncharacterized protein</fullName>
    </submittedName>
</protein>
<evidence type="ECO:0000313" key="1">
    <source>
        <dbReference type="EMBL" id="GAU94734.1"/>
    </source>
</evidence>
<name>A0A1D1UYN3_RAMVA</name>